<dbReference type="Proteomes" id="UP000295714">
    <property type="component" value="Unassembled WGS sequence"/>
</dbReference>
<proteinExistence type="predicted"/>
<reference evidence="1 2" key="1">
    <citation type="journal article" date="2015" name="Stand. Genomic Sci.">
        <title>Genomic Encyclopedia of Bacterial and Archaeal Type Strains, Phase III: the genomes of soil and plant-associated and newly described type strains.</title>
        <authorList>
            <person name="Whitman W.B."/>
            <person name="Woyke T."/>
            <person name="Klenk H.P."/>
            <person name="Zhou Y."/>
            <person name="Lilburn T.G."/>
            <person name="Beck B.J."/>
            <person name="De Vos P."/>
            <person name="Vandamme P."/>
            <person name="Eisen J.A."/>
            <person name="Garrity G."/>
            <person name="Hugenholtz P."/>
            <person name="Kyrpides N.C."/>
        </authorList>
    </citation>
    <scope>NUCLEOTIDE SEQUENCE [LARGE SCALE GENOMIC DNA]</scope>
    <source>
        <strain evidence="1 2">CECT 8445</strain>
    </source>
</reference>
<evidence type="ECO:0000313" key="1">
    <source>
        <dbReference type="EMBL" id="TCK67350.1"/>
    </source>
</evidence>
<organism evidence="1 2">
    <name type="scientific">Winogradskyella wandonensis</name>
    <dbReference type="NCBI Taxonomy" id="1442586"/>
    <lineage>
        <taxon>Bacteria</taxon>
        <taxon>Pseudomonadati</taxon>
        <taxon>Bacteroidota</taxon>
        <taxon>Flavobacteriia</taxon>
        <taxon>Flavobacteriales</taxon>
        <taxon>Flavobacteriaceae</taxon>
        <taxon>Winogradskyella</taxon>
    </lineage>
</organism>
<dbReference type="OrthoDB" id="8480170at2"/>
<dbReference type="InterPro" id="IPR011051">
    <property type="entry name" value="RmlC_Cupin_sf"/>
</dbReference>
<name>A0A4R1KRY7_9FLAO</name>
<evidence type="ECO:0000313" key="2">
    <source>
        <dbReference type="Proteomes" id="UP000295714"/>
    </source>
</evidence>
<sequence>MRLSRYIVPILLIILFNCNDKPQLPDPLEAGWKNKNVCEVLEENKALRVLKCTFPPNIGHELHYHNPHVGYTISGSKFRIKDATGVREVNVPTGYSFSNDKKTSHEVLNVGDSTAVFLIMEYR</sequence>
<dbReference type="RefSeq" id="WP_132704415.1">
    <property type="nucleotide sequence ID" value="NZ_SMGI01000002.1"/>
</dbReference>
<accession>A0A4R1KRY7</accession>
<dbReference type="Gene3D" id="2.60.120.10">
    <property type="entry name" value="Jelly Rolls"/>
    <property type="match status" value="1"/>
</dbReference>
<keyword evidence="2" id="KW-1185">Reference proteome</keyword>
<comment type="caution">
    <text evidence="1">The sequence shown here is derived from an EMBL/GenBank/DDBJ whole genome shotgun (WGS) entry which is preliminary data.</text>
</comment>
<dbReference type="EMBL" id="SMGI01000002">
    <property type="protein sequence ID" value="TCK67350.1"/>
    <property type="molecule type" value="Genomic_DNA"/>
</dbReference>
<gene>
    <name evidence="1" type="ORF">DFQ05_1124</name>
</gene>
<dbReference type="SUPFAM" id="SSF51182">
    <property type="entry name" value="RmlC-like cupins"/>
    <property type="match status" value="1"/>
</dbReference>
<dbReference type="AlphaFoldDB" id="A0A4R1KRY7"/>
<protein>
    <recommendedName>
        <fullName evidence="3">Cupin domain-containing protein</fullName>
    </recommendedName>
</protein>
<dbReference type="InterPro" id="IPR014710">
    <property type="entry name" value="RmlC-like_jellyroll"/>
</dbReference>
<evidence type="ECO:0008006" key="3">
    <source>
        <dbReference type="Google" id="ProtNLM"/>
    </source>
</evidence>